<dbReference type="PANTHER" id="PTHR31947">
    <property type="entry name" value="DNA/RNA-BINDING PROTEIN ALBA 3"/>
    <property type="match status" value="1"/>
</dbReference>
<feature type="compositionally biased region" description="Polar residues" evidence="1">
    <location>
        <begin position="46"/>
        <end position="55"/>
    </location>
</feature>
<sequence>MEKTGSVVVMVPEGSKEYANAAPMIECGNKTELVEVGLGDGDGGNDQLSKTGSSDTSEETDANKSKIRIQVSKTKKPLFFYINLAKKYIKQCYEVELSALGMAIPTVITISEILKRSGVAVQKNVSISTVCVGAKEDKKGRMVLKAQIEIVLGVADKLEESSVTLSSD</sequence>
<dbReference type="EMBL" id="JXTC01000180">
    <property type="protein sequence ID" value="PON83319.1"/>
    <property type="molecule type" value="Genomic_DNA"/>
</dbReference>
<protein>
    <submittedName>
        <fullName evidence="3">DNA/RNA-binding protein Alba-like</fullName>
    </submittedName>
</protein>
<evidence type="ECO:0000259" key="2">
    <source>
        <dbReference type="Pfam" id="PF01918"/>
    </source>
</evidence>
<gene>
    <name evidence="3" type="ORF">TorRG33x02_208860</name>
</gene>
<dbReference type="AlphaFoldDB" id="A0A2P5ECP6"/>
<dbReference type="InterPro" id="IPR014560">
    <property type="entry name" value="UCP030333_Alba"/>
</dbReference>
<dbReference type="Gene3D" id="3.30.110.20">
    <property type="entry name" value="Alba-like domain"/>
    <property type="match status" value="1"/>
</dbReference>
<dbReference type="Proteomes" id="UP000237000">
    <property type="component" value="Unassembled WGS sequence"/>
</dbReference>
<evidence type="ECO:0000313" key="3">
    <source>
        <dbReference type="EMBL" id="PON83319.1"/>
    </source>
</evidence>
<feature type="region of interest" description="Disordered" evidence="1">
    <location>
        <begin position="41"/>
        <end position="63"/>
    </location>
</feature>
<accession>A0A2P5ECP6</accession>
<reference evidence="4" key="1">
    <citation type="submission" date="2016-06" db="EMBL/GenBank/DDBJ databases">
        <title>Parallel loss of symbiosis genes in relatives of nitrogen-fixing non-legume Parasponia.</title>
        <authorList>
            <person name="Van Velzen R."/>
            <person name="Holmer R."/>
            <person name="Bu F."/>
            <person name="Rutten L."/>
            <person name="Van Zeijl A."/>
            <person name="Liu W."/>
            <person name="Santuari L."/>
            <person name="Cao Q."/>
            <person name="Sharma T."/>
            <person name="Shen D."/>
            <person name="Roswanjaya Y."/>
            <person name="Wardhani T."/>
            <person name="Kalhor M.S."/>
            <person name="Jansen J."/>
            <person name="Van den Hoogen J."/>
            <person name="Gungor B."/>
            <person name="Hartog M."/>
            <person name="Hontelez J."/>
            <person name="Verver J."/>
            <person name="Yang W.-C."/>
            <person name="Schijlen E."/>
            <person name="Repin R."/>
            <person name="Schilthuizen M."/>
            <person name="Schranz E."/>
            <person name="Heidstra R."/>
            <person name="Miyata K."/>
            <person name="Fedorova E."/>
            <person name="Kohlen W."/>
            <person name="Bisseling T."/>
            <person name="Smit S."/>
            <person name="Geurts R."/>
        </authorList>
    </citation>
    <scope>NUCLEOTIDE SEQUENCE [LARGE SCALE GENOMIC DNA]</scope>
    <source>
        <strain evidence="4">cv. RG33-2</strain>
    </source>
</reference>
<comment type="caution">
    <text evidence="3">The sequence shown here is derived from an EMBL/GenBank/DDBJ whole genome shotgun (WGS) entry which is preliminary data.</text>
</comment>
<dbReference type="InterPro" id="IPR002775">
    <property type="entry name" value="DNA/RNA-bd_Alba-like"/>
</dbReference>
<dbReference type="GO" id="GO:0003723">
    <property type="term" value="F:RNA binding"/>
    <property type="evidence" value="ECO:0007669"/>
    <property type="project" value="TreeGrafter"/>
</dbReference>
<organism evidence="3 4">
    <name type="scientific">Trema orientale</name>
    <name type="common">Charcoal tree</name>
    <name type="synonym">Celtis orientalis</name>
    <dbReference type="NCBI Taxonomy" id="63057"/>
    <lineage>
        <taxon>Eukaryota</taxon>
        <taxon>Viridiplantae</taxon>
        <taxon>Streptophyta</taxon>
        <taxon>Embryophyta</taxon>
        <taxon>Tracheophyta</taxon>
        <taxon>Spermatophyta</taxon>
        <taxon>Magnoliopsida</taxon>
        <taxon>eudicotyledons</taxon>
        <taxon>Gunneridae</taxon>
        <taxon>Pentapetalae</taxon>
        <taxon>rosids</taxon>
        <taxon>fabids</taxon>
        <taxon>Rosales</taxon>
        <taxon>Cannabaceae</taxon>
        <taxon>Trema</taxon>
    </lineage>
</organism>
<keyword evidence="4" id="KW-1185">Reference proteome</keyword>
<name>A0A2P5ECP6_TREOI</name>
<evidence type="ECO:0000313" key="4">
    <source>
        <dbReference type="Proteomes" id="UP000237000"/>
    </source>
</evidence>
<dbReference type="InParanoid" id="A0A2P5ECP6"/>
<dbReference type="SUPFAM" id="SSF82704">
    <property type="entry name" value="AlbA-like"/>
    <property type="match status" value="1"/>
</dbReference>
<feature type="domain" description="DNA/RNA-binding protein Alba-like" evidence="2">
    <location>
        <begin position="69"/>
        <end position="125"/>
    </location>
</feature>
<proteinExistence type="predicted"/>
<dbReference type="OrthoDB" id="1699369at2759"/>
<evidence type="ECO:0000256" key="1">
    <source>
        <dbReference type="SAM" id="MobiDB-lite"/>
    </source>
</evidence>
<dbReference type="Pfam" id="PF01918">
    <property type="entry name" value="Alba"/>
    <property type="match status" value="1"/>
</dbReference>
<dbReference type="GO" id="GO:0005634">
    <property type="term" value="C:nucleus"/>
    <property type="evidence" value="ECO:0007669"/>
    <property type="project" value="TreeGrafter"/>
</dbReference>
<dbReference type="InterPro" id="IPR036882">
    <property type="entry name" value="Alba-like_dom_sf"/>
</dbReference>
<dbReference type="PANTHER" id="PTHR31947:SF19">
    <property type="entry name" value="ALBA DNA_RNA-BINDING PROTEIN"/>
    <property type="match status" value="1"/>
</dbReference>